<reference evidence="2" key="1">
    <citation type="journal article" date="2017" name="Nat. Commun.">
        <title>The North American bullfrog draft genome provides insight into hormonal regulation of long noncoding RNA.</title>
        <authorList>
            <person name="Hammond S.A."/>
            <person name="Warren R.L."/>
            <person name="Vandervalk B.P."/>
            <person name="Kucuk E."/>
            <person name="Khan H."/>
            <person name="Gibb E.A."/>
            <person name="Pandoh P."/>
            <person name="Kirk H."/>
            <person name="Zhao Y."/>
            <person name="Jones M."/>
            <person name="Mungall A.J."/>
            <person name="Coope R."/>
            <person name="Pleasance S."/>
            <person name="Moore R.A."/>
            <person name="Holt R.A."/>
            <person name="Round J.M."/>
            <person name="Ohora S."/>
            <person name="Walle B.V."/>
            <person name="Veldhoen N."/>
            <person name="Helbing C.C."/>
            <person name="Birol I."/>
        </authorList>
    </citation>
    <scope>NUCLEOTIDE SEQUENCE [LARGE SCALE GENOMIC DNA]</scope>
</reference>
<evidence type="ECO:0000313" key="1">
    <source>
        <dbReference type="EMBL" id="PIO30962.1"/>
    </source>
</evidence>
<gene>
    <name evidence="1" type="ORF">AB205_0066800</name>
</gene>
<keyword evidence="2" id="KW-1185">Reference proteome</keyword>
<dbReference type="Proteomes" id="UP000228934">
    <property type="component" value="Unassembled WGS sequence"/>
</dbReference>
<dbReference type="EMBL" id="KV930101">
    <property type="protein sequence ID" value="PIO30962.1"/>
    <property type="molecule type" value="Genomic_DNA"/>
</dbReference>
<name>A0A2G9RSW7_AQUCT</name>
<accession>A0A2G9RSW7</accession>
<dbReference type="AlphaFoldDB" id="A0A2G9RSW7"/>
<sequence length="34" mass="3906">MENNLEEVFGETVTLLKIFITTPMYLDHSTHGPQ</sequence>
<protein>
    <submittedName>
        <fullName evidence="1">Uncharacterized protein</fullName>
    </submittedName>
</protein>
<organism evidence="1 2">
    <name type="scientific">Aquarana catesbeiana</name>
    <name type="common">American bullfrog</name>
    <name type="synonym">Rana catesbeiana</name>
    <dbReference type="NCBI Taxonomy" id="8400"/>
    <lineage>
        <taxon>Eukaryota</taxon>
        <taxon>Metazoa</taxon>
        <taxon>Chordata</taxon>
        <taxon>Craniata</taxon>
        <taxon>Vertebrata</taxon>
        <taxon>Euteleostomi</taxon>
        <taxon>Amphibia</taxon>
        <taxon>Batrachia</taxon>
        <taxon>Anura</taxon>
        <taxon>Neobatrachia</taxon>
        <taxon>Ranoidea</taxon>
        <taxon>Ranidae</taxon>
        <taxon>Aquarana</taxon>
    </lineage>
</organism>
<evidence type="ECO:0000313" key="2">
    <source>
        <dbReference type="Proteomes" id="UP000228934"/>
    </source>
</evidence>
<proteinExistence type="predicted"/>